<dbReference type="GO" id="GO:0042597">
    <property type="term" value="C:periplasmic space"/>
    <property type="evidence" value="ECO:0007669"/>
    <property type="project" value="InterPro"/>
</dbReference>
<proteinExistence type="predicted"/>
<organism evidence="4 5">
    <name type="scientific">Jimgerdemannia flammicorona</name>
    <dbReference type="NCBI Taxonomy" id="994334"/>
    <lineage>
        <taxon>Eukaryota</taxon>
        <taxon>Fungi</taxon>
        <taxon>Fungi incertae sedis</taxon>
        <taxon>Mucoromycota</taxon>
        <taxon>Mucoromycotina</taxon>
        <taxon>Endogonomycetes</taxon>
        <taxon>Endogonales</taxon>
        <taxon>Endogonaceae</taxon>
        <taxon>Jimgerdemannia</taxon>
    </lineage>
</organism>
<dbReference type="InterPro" id="IPR008397">
    <property type="entry name" value="Alginate_lyase_dom"/>
</dbReference>
<keyword evidence="5" id="KW-1185">Reference proteome</keyword>
<dbReference type="InterPro" id="IPR008929">
    <property type="entry name" value="Chondroitin_lyas"/>
</dbReference>
<name>A0A433A2W4_9FUNG</name>
<evidence type="ECO:0000313" key="5">
    <source>
        <dbReference type="Proteomes" id="UP000268093"/>
    </source>
</evidence>
<evidence type="ECO:0000313" key="4">
    <source>
        <dbReference type="EMBL" id="RUO97024.1"/>
    </source>
</evidence>
<dbReference type="Proteomes" id="UP000268093">
    <property type="component" value="Unassembled WGS sequence"/>
</dbReference>
<sequence length="109" mass="12439">MGHVIYWVTREALAYYMFGEEHCAAEAATLLRKWFIVSATKMNPNLNWAQAIRGNGKGSCVGRPEDIVESLLVGSKVVDKPRSRHGFRIWLIGVIPAFKDRRTRRNQSH</sequence>
<protein>
    <recommendedName>
        <fullName evidence="3">Alginate lyase domain-containing protein</fullName>
    </recommendedName>
</protein>
<evidence type="ECO:0000256" key="2">
    <source>
        <dbReference type="ARBA" id="ARBA00023239"/>
    </source>
</evidence>
<dbReference type="Pfam" id="PF05426">
    <property type="entry name" value="Alginate_lyase"/>
    <property type="match status" value="1"/>
</dbReference>
<keyword evidence="1" id="KW-0732">Signal</keyword>
<feature type="domain" description="Alginate lyase" evidence="3">
    <location>
        <begin position="11"/>
        <end position="76"/>
    </location>
</feature>
<dbReference type="AlphaFoldDB" id="A0A433A2W4"/>
<evidence type="ECO:0000256" key="1">
    <source>
        <dbReference type="ARBA" id="ARBA00022729"/>
    </source>
</evidence>
<comment type="caution">
    <text evidence="4">The sequence shown here is derived from an EMBL/GenBank/DDBJ whole genome shotgun (WGS) entry which is preliminary data.</text>
</comment>
<accession>A0A433A2W4</accession>
<keyword evidence="2" id="KW-0456">Lyase</keyword>
<dbReference type="GO" id="GO:0016829">
    <property type="term" value="F:lyase activity"/>
    <property type="evidence" value="ECO:0007669"/>
    <property type="project" value="UniProtKB-KW"/>
</dbReference>
<gene>
    <name evidence="4" type="ORF">BC936DRAFT_141099</name>
</gene>
<reference evidence="4 5" key="1">
    <citation type="journal article" date="2018" name="New Phytol.">
        <title>Phylogenomics of Endogonaceae and evolution of mycorrhizas within Mucoromycota.</title>
        <authorList>
            <person name="Chang Y."/>
            <person name="Desiro A."/>
            <person name="Na H."/>
            <person name="Sandor L."/>
            <person name="Lipzen A."/>
            <person name="Clum A."/>
            <person name="Barry K."/>
            <person name="Grigoriev I.V."/>
            <person name="Martin F.M."/>
            <person name="Stajich J.E."/>
            <person name="Smith M.E."/>
            <person name="Bonito G."/>
            <person name="Spatafora J.W."/>
        </authorList>
    </citation>
    <scope>NUCLEOTIDE SEQUENCE [LARGE SCALE GENOMIC DNA]</scope>
    <source>
        <strain evidence="4 5">GMNB39</strain>
    </source>
</reference>
<evidence type="ECO:0000259" key="3">
    <source>
        <dbReference type="Pfam" id="PF05426"/>
    </source>
</evidence>
<dbReference type="OrthoDB" id="63533at2759"/>
<dbReference type="Gene3D" id="1.50.10.100">
    <property type="entry name" value="Chondroitin AC/alginate lyase"/>
    <property type="match status" value="1"/>
</dbReference>
<dbReference type="EMBL" id="RBNI01018788">
    <property type="protein sequence ID" value="RUO97024.1"/>
    <property type="molecule type" value="Genomic_DNA"/>
</dbReference>
<dbReference type="SUPFAM" id="SSF48230">
    <property type="entry name" value="Chondroitin AC/alginate lyase"/>
    <property type="match status" value="1"/>
</dbReference>